<dbReference type="Pfam" id="PF00171">
    <property type="entry name" value="Aldedh"/>
    <property type="match status" value="1"/>
</dbReference>
<dbReference type="InterPro" id="IPR016163">
    <property type="entry name" value="Ald_DH_C"/>
</dbReference>
<dbReference type="OrthoDB" id="9812625at2"/>
<evidence type="ECO:0000313" key="7">
    <source>
        <dbReference type="Proteomes" id="UP000283734"/>
    </source>
</evidence>
<dbReference type="EMBL" id="QYYA01000001">
    <property type="protein sequence ID" value="RJG19831.1"/>
    <property type="molecule type" value="Genomic_DNA"/>
</dbReference>
<dbReference type="InterPro" id="IPR016162">
    <property type="entry name" value="Ald_DH_N"/>
</dbReference>
<evidence type="ECO:0000313" key="6">
    <source>
        <dbReference type="EMBL" id="RJG19831.1"/>
    </source>
</evidence>
<dbReference type="InterPro" id="IPR029510">
    <property type="entry name" value="Ald_DH_CS_GLU"/>
</dbReference>
<reference evidence="6 7" key="1">
    <citation type="submission" date="2018-09" db="EMBL/GenBank/DDBJ databases">
        <title>Alcanivorax profundi sp. nov., isolated from 1000 m-depth seawater of the Mariana Trench.</title>
        <authorList>
            <person name="Liu J."/>
        </authorList>
    </citation>
    <scope>NUCLEOTIDE SEQUENCE [LARGE SCALE GENOMIC DNA]</scope>
    <source>
        <strain evidence="6 7">MTEO17</strain>
    </source>
</reference>
<dbReference type="InterPro" id="IPR016160">
    <property type="entry name" value="Ald_DH_CS_CYS"/>
</dbReference>
<dbReference type="RefSeq" id="WP_119917468.1">
    <property type="nucleotide sequence ID" value="NZ_QYYA01000001.1"/>
</dbReference>
<dbReference type="FunFam" id="3.40.309.10:FF:000009">
    <property type="entry name" value="Aldehyde dehydrogenase A"/>
    <property type="match status" value="1"/>
</dbReference>
<feature type="active site" evidence="3">
    <location>
        <position position="243"/>
    </location>
</feature>
<evidence type="ECO:0000259" key="5">
    <source>
        <dbReference type="Pfam" id="PF00171"/>
    </source>
</evidence>
<dbReference type="PROSITE" id="PS00070">
    <property type="entry name" value="ALDEHYDE_DEHYDR_CYS"/>
    <property type="match status" value="1"/>
</dbReference>
<comment type="caution">
    <text evidence="6">The sequence shown here is derived from an EMBL/GenBank/DDBJ whole genome shotgun (WGS) entry which is preliminary data.</text>
</comment>
<name>A0A418Y2Q9_9GAMM</name>
<keyword evidence="2 4" id="KW-0560">Oxidoreductase</keyword>
<dbReference type="InterPro" id="IPR015590">
    <property type="entry name" value="Aldehyde_DH_dom"/>
</dbReference>
<proteinExistence type="inferred from homology"/>
<feature type="domain" description="Aldehyde dehydrogenase" evidence="5">
    <location>
        <begin position="14"/>
        <end position="471"/>
    </location>
</feature>
<dbReference type="AlphaFoldDB" id="A0A418Y2Q9"/>
<evidence type="ECO:0000256" key="1">
    <source>
        <dbReference type="ARBA" id="ARBA00009986"/>
    </source>
</evidence>
<accession>A0A418Y2Q9</accession>
<dbReference type="CDD" id="cd07099">
    <property type="entry name" value="ALDH_DDALDH"/>
    <property type="match status" value="1"/>
</dbReference>
<evidence type="ECO:0000256" key="4">
    <source>
        <dbReference type="RuleBase" id="RU003345"/>
    </source>
</evidence>
<keyword evidence="7" id="KW-1185">Reference proteome</keyword>
<sequence>MTIQETLQPGVVVDTNPATGKAVAELNETDLTRLPAIIAGAREAQAIWAAKSFKERARHIQMMRSYIVDRADDLARIVSESNGKTLTDALATEVLPCALACNWYARNAEKHLKASRRAPGSLLFFNKRTEMLRLPLGVVGIISPWNYPLSIPFGEIVMGLMAGNAIILKVAAATPAVGRAIEQIVTAGELPEGLFTHVVGSGSKVATGFFENGINKLFFTGSVPAGKTLMAQAAQTLTPVSLELGGNDPMIVLEDADLERATNGAAWGGYQNAGQSCGGVERIYVVDAVYDAFVELMARKTRQLRHGVGCKGFDVDIGSLTTAGQLRTVQQHVEDALAKGARIEAQSRPVGDVDNGYFFPATLLTQVTDDMLAVCDETFGPVIAVQRVANEEEAIRKANDSHLALTSSVWTRDNKRGRAIAARLESGVTTVNDHLYTHGLSETPWGGGKQSGIGRTHGPEGLEEMTQAKVVNWDILPSKRNIFWYPFDQATYNGLKNAMQFVFPSGIAQWLSASLKLTPFLVKKMFTRWKTD</sequence>
<evidence type="ECO:0000256" key="2">
    <source>
        <dbReference type="ARBA" id="ARBA00023002"/>
    </source>
</evidence>
<comment type="similarity">
    <text evidence="1 4">Belongs to the aldehyde dehydrogenase family.</text>
</comment>
<dbReference type="PANTHER" id="PTHR11699">
    <property type="entry name" value="ALDEHYDE DEHYDROGENASE-RELATED"/>
    <property type="match status" value="1"/>
</dbReference>
<evidence type="ECO:0000256" key="3">
    <source>
        <dbReference type="PROSITE-ProRule" id="PRU10007"/>
    </source>
</evidence>
<protein>
    <submittedName>
        <fullName evidence="6">Aldehyde dehydrogenase family protein</fullName>
    </submittedName>
</protein>
<dbReference type="GO" id="GO:0016620">
    <property type="term" value="F:oxidoreductase activity, acting on the aldehyde or oxo group of donors, NAD or NADP as acceptor"/>
    <property type="evidence" value="ECO:0007669"/>
    <property type="project" value="InterPro"/>
</dbReference>
<dbReference type="PROSITE" id="PS00687">
    <property type="entry name" value="ALDEHYDE_DEHYDR_GLU"/>
    <property type="match status" value="1"/>
</dbReference>
<organism evidence="6 7">
    <name type="scientific">Alcanivorax profundi</name>
    <dbReference type="NCBI Taxonomy" id="2338368"/>
    <lineage>
        <taxon>Bacteria</taxon>
        <taxon>Pseudomonadati</taxon>
        <taxon>Pseudomonadota</taxon>
        <taxon>Gammaproteobacteria</taxon>
        <taxon>Oceanospirillales</taxon>
        <taxon>Alcanivoracaceae</taxon>
        <taxon>Alcanivorax</taxon>
    </lineage>
</organism>
<dbReference type="InterPro" id="IPR016161">
    <property type="entry name" value="Ald_DH/histidinol_DH"/>
</dbReference>
<dbReference type="SUPFAM" id="SSF53720">
    <property type="entry name" value="ALDH-like"/>
    <property type="match status" value="1"/>
</dbReference>
<dbReference type="Proteomes" id="UP000283734">
    <property type="component" value="Unassembled WGS sequence"/>
</dbReference>
<dbReference type="Gene3D" id="3.40.309.10">
    <property type="entry name" value="Aldehyde Dehydrogenase, Chain A, domain 2"/>
    <property type="match status" value="1"/>
</dbReference>
<gene>
    <name evidence="6" type="ORF">D4A39_03005</name>
</gene>
<dbReference type="Gene3D" id="3.40.605.10">
    <property type="entry name" value="Aldehyde Dehydrogenase, Chain A, domain 1"/>
    <property type="match status" value="1"/>
</dbReference>